<dbReference type="AlphaFoldDB" id="A0A927IFT9"/>
<organism evidence="2 3">
    <name type="scientific">Pelagicoccus enzymogenes</name>
    <dbReference type="NCBI Taxonomy" id="2773457"/>
    <lineage>
        <taxon>Bacteria</taxon>
        <taxon>Pseudomonadati</taxon>
        <taxon>Verrucomicrobiota</taxon>
        <taxon>Opitutia</taxon>
        <taxon>Puniceicoccales</taxon>
        <taxon>Pelagicoccaceae</taxon>
        <taxon>Pelagicoccus</taxon>
    </lineage>
</organism>
<comment type="caution">
    <text evidence="2">The sequence shown here is derived from an EMBL/GenBank/DDBJ whole genome shotgun (WGS) entry which is preliminary data.</text>
</comment>
<feature type="transmembrane region" description="Helical" evidence="1">
    <location>
        <begin position="20"/>
        <end position="42"/>
    </location>
</feature>
<keyword evidence="1" id="KW-0472">Membrane</keyword>
<protein>
    <submittedName>
        <fullName evidence="2">Uncharacterized protein</fullName>
    </submittedName>
</protein>
<accession>A0A927IFT9</accession>
<dbReference type="Proteomes" id="UP000622317">
    <property type="component" value="Unassembled WGS sequence"/>
</dbReference>
<keyword evidence="1" id="KW-0812">Transmembrane</keyword>
<keyword evidence="1" id="KW-1133">Transmembrane helix</keyword>
<gene>
    <name evidence="2" type="ORF">IEN85_00655</name>
</gene>
<dbReference type="EMBL" id="JACYFG010000002">
    <property type="protein sequence ID" value="MBD5778003.1"/>
    <property type="molecule type" value="Genomic_DNA"/>
</dbReference>
<evidence type="ECO:0000313" key="2">
    <source>
        <dbReference type="EMBL" id="MBD5778003.1"/>
    </source>
</evidence>
<proteinExistence type="predicted"/>
<dbReference type="RefSeq" id="WP_191615132.1">
    <property type="nucleotide sequence ID" value="NZ_JACYFG010000002.1"/>
</dbReference>
<evidence type="ECO:0000256" key="1">
    <source>
        <dbReference type="SAM" id="Phobius"/>
    </source>
</evidence>
<keyword evidence="3" id="KW-1185">Reference proteome</keyword>
<name>A0A927IFT9_9BACT</name>
<evidence type="ECO:0000313" key="3">
    <source>
        <dbReference type="Proteomes" id="UP000622317"/>
    </source>
</evidence>
<sequence length="217" mass="23332">MLVSKNRVQRHFLRSKSGGVLKSALALLTVLSAGGVLGWMLLMPGAVQLEIETRTGFPATAESMAVNPIGGLSLEGKKLVIGNPGTYGGGDAMLEIESITGSASLPSLGRGEIWLYELEMHITRATLVVNESGRLNLDAFASRLFSDPVKGTQLPFFAEKVRLVVDEVVFVDNSKIVPSRHAIRASLDSERADLEESKEIFAPLFDLARSVGSLPVR</sequence>
<reference evidence="2" key="1">
    <citation type="submission" date="2020-09" db="EMBL/GenBank/DDBJ databases">
        <title>Pelagicoccus enzymogenes sp. nov. with an EPS production, isolated from marine sediment.</title>
        <authorList>
            <person name="Feng X."/>
        </authorList>
    </citation>
    <scope>NUCLEOTIDE SEQUENCE</scope>
    <source>
        <strain evidence="2">NFK12</strain>
    </source>
</reference>